<dbReference type="EMBL" id="BJCH01000014">
    <property type="protein sequence ID" value="GCL46047.1"/>
    <property type="molecule type" value="Genomic_DNA"/>
</dbReference>
<protein>
    <submittedName>
        <fullName evidence="2">Uncharacterized protein</fullName>
    </submittedName>
</protein>
<sequence>MNQPYLDEGGADRRGDDELLQEALSEVTQR</sequence>
<name>A0A6H9G674_MICAE</name>
<organism evidence="2 3">
    <name type="scientific">Microcystis aeruginosa NIES-3787</name>
    <dbReference type="NCBI Taxonomy" id="2517782"/>
    <lineage>
        <taxon>Bacteria</taxon>
        <taxon>Bacillati</taxon>
        <taxon>Cyanobacteriota</taxon>
        <taxon>Cyanophyceae</taxon>
        <taxon>Oscillatoriophycideae</taxon>
        <taxon>Chroococcales</taxon>
        <taxon>Microcystaceae</taxon>
        <taxon>Microcystis</taxon>
    </lineage>
</organism>
<gene>
    <name evidence="2" type="ORF">NIES3787_17360</name>
</gene>
<evidence type="ECO:0000313" key="2">
    <source>
        <dbReference type="EMBL" id="GCL46047.1"/>
    </source>
</evidence>
<dbReference type="AlphaFoldDB" id="A0A6H9G674"/>
<reference evidence="2 3" key="1">
    <citation type="submission" date="2019-02" db="EMBL/GenBank/DDBJ databases">
        <title>Draft genome sequence of Arthrospira platensis NIES-3787.</title>
        <authorList>
            <person name="Yamaguchi H."/>
            <person name="Suzuki S."/>
            <person name="Kawachi M."/>
        </authorList>
    </citation>
    <scope>NUCLEOTIDE SEQUENCE [LARGE SCALE GENOMIC DNA]</scope>
    <source>
        <strain evidence="2 3">NIES-3787</strain>
    </source>
</reference>
<evidence type="ECO:0000256" key="1">
    <source>
        <dbReference type="SAM" id="MobiDB-lite"/>
    </source>
</evidence>
<feature type="region of interest" description="Disordered" evidence="1">
    <location>
        <begin position="1"/>
        <end position="30"/>
    </location>
</feature>
<comment type="caution">
    <text evidence="2">The sequence shown here is derived from an EMBL/GenBank/DDBJ whole genome shotgun (WGS) entry which is preliminary data.</text>
</comment>
<proteinExistence type="predicted"/>
<dbReference type="Proteomes" id="UP000438874">
    <property type="component" value="Unassembled WGS sequence"/>
</dbReference>
<accession>A0A6H9G674</accession>
<evidence type="ECO:0000313" key="3">
    <source>
        <dbReference type="Proteomes" id="UP000438874"/>
    </source>
</evidence>